<proteinExistence type="predicted"/>
<dbReference type="RefSeq" id="WP_283230967.1">
    <property type="nucleotide sequence ID" value="NZ_JASGBQ010000014.1"/>
</dbReference>
<evidence type="ECO:0000313" key="2">
    <source>
        <dbReference type="EMBL" id="MDI9242519.1"/>
    </source>
</evidence>
<protein>
    <submittedName>
        <fullName evidence="2">DUF2752 domain-containing protein</fullName>
    </submittedName>
</protein>
<keyword evidence="1" id="KW-0812">Transmembrane</keyword>
<keyword evidence="3" id="KW-1185">Reference proteome</keyword>
<feature type="transmembrane region" description="Helical" evidence="1">
    <location>
        <begin position="69"/>
        <end position="91"/>
    </location>
</feature>
<keyword evidence="1" id="KW-0472">Membrane</keyword>
<feature type="transmembrane region" description="Helical" evidence="1">
    <location>
        <begin position="111"/>
        <end position="134"/>
    </location>
</feature>
<sequence>MNDRSTEQTLYRLGLAAILVVAAAAFFIKVFEIPLGGPLLACPLYSLTGLFCPGCGGTRALRLLFEGRILASVICHPFVLYGVAVFSAFMISHTLRILTRGKIKGFAYRHIYIKIAVALLILNVLVKNLAWLIWHVDLIQWASGHF</sequence>
<dbReference type="InterPro" id="IPR021215">
    <property type="entry name" value="DUF2752"/>
</dbReference>
<evidence type="ECO:0000313" key="3">
    <source>
        <dbReference type="Proteomes" id="UP001300383"/>
    </source>
</evidence>
<dbReference type="Pfam" id="PF10825">
    <property type="entry name" value="DUF2752"/>
    <property type="match status" value="1"/>
</dbReference>
<keyword evidence="1" id="KW-1133">Transmembrane helix</keyword>
<dbReference type="Proteomes" id="UP001300383">
    <property type="component" value="Unassembled WGS sequence"/>
</dbReference>
<reference evidence="2 3" key="1">
    <citation type="submission" date="2023-05" db="EMBL/GenBank/DDBJ databases">
        <title>[ruminococcus] sp. nov., isolated from a pig farm feces dump.</title>
        <authorList>
            <person name="Chang Y.-H."/>
        </authorList>
    </citation>
    <scope>NUCLEOTIDE SEQUENCE [LARGE SCALE GENOMIC DNA]</scope>
    <source>
        <strain evidence="2 3">YH-rum2234</strain>
    </source>
</reference>
<gene>
    <name evidence="2" type="ORF">QJ036_08570</name>
</gene>
<dbReference type="AlphaFoldDB" id="A0AAP4BA59"/>
<name>A0AAP4BA59_9FIRM</name>
<organism evidence="2 3">
    <name type="scientific">Fusibacillus kribbianus</name>
    <dbReference type="NCBI Taxonomy" id="3044208"/>
    <lineage>
        <taxon>Bacteria</taxon>
        <taxon>Bacillati</taxon>
        <taxon>Bacillota</taxon>
        <taxon>Clostridia</taxon>
        <taxon>Lachnospirales</taxon>
        <taxon>Lachnospiraceae</taxon>
        <taxon>Fusibacillus</taxon>
    </lineage>
</organism>
<accession>A0AAP4BA59</accession>
<feature type="transmembrane region" description="Helical" evidence="1">
    <location>
        <begin position="12"/>
        <end position="31"/>
    </location>
</feature>
<comment type="caution">
    <text evidence="2">The sequence shown here is derived from an EMBL/GenBank/DDBJ whole genome shotgun (WGS) entry which is preliminary data.</text>
</comment>
<dbReference type="EMBL" id="JASGBQ010000014">
    <property type="protein sequence ID" value="MDI9242519.1"/>
    <property type="molecule type" value="Genomic_DNA"/>
</dbReference>
<evidence type="ECO:0000256" key="1">
    <source>
        <dbReference type="SAM" id="Phobius"/>
    </source>
</evidence>